<keyword evidence="4" id="KW-1185">Reference proteome</keyword>
<evidence type="ECO:0000313" key="4">
    <source>
        <dbReference type="Proteomes" id="UP001597264"/>
    </source>
</evidence>
<keyword evidence="1" id="KW-0812">Transmembrane</keyword>
<evidence type="ECO:0000256" key="1">
    <source>
        <dbReference type="SAM" id="Phobius"/>
    </source>
</evidence>
<keyword evidence="1" id="KW-1133">Transmembrane helix</keyword>
<keyword evidence="1" id="KW-0472">Membrane</keyword>
<organism evidence="3 4">
    <name type="scientific">Microbulbifer celer</name>
    <dbReference type="NCBI Taxonomy" id="435905"/>
    <lineage>
        <taxon>Bacteria</taxon>
        <taxon>Pseudomonadati</taxon>
        <taxon>Pseudomonadota</taxon>
        <taxon>Gammaproteobacteria</taxon>
        <taxon>Cellvibrionales</taxon>
        <taxon>Microbulbiferaceae</taxon>
        <taxon>Microbulbifer</taxon>
    </lineage>
</organism>
<sequence>MGDLTMKYNQMTQRMRAIRNNRLPTFISTAFAMIIPCFFTALSCTAETTGKALEPWQLAEKSEQWEPVPKVVEAPADAPPSDALVLFDGTDLSQWESAKGGKAEWAQEEGVLTVVPGKGDIRTKRAFCDAQVHLEWRTPAQFGDREGQRRNNSGIFLQERYEVQILDSHANPTYSNGQAASIYKQHIPLVNASRPPGEWQTYDIIFKAPRFEHKKLVEPATITVLHNGVLVQNHEEILGTTVWIGEPEYEFHDCAPIALQDHNDFVSFRNIWVREL</sequence>
<dbReference type="RefSeq" id="WP_230435929.1">
    <property type="nucleotide sequence ID" value="NZ_CP087715.1"/>
</dbReference>
<dbReference type="Gene3D" id="2.60.120.560">
    <property type="entry name" value="Exo-inulinase, domain 1"/>
    <property type="match status" value="1"/>
</dbReference>
<dbReference type="EMBL" id="JBHTLR010000013">
    <property type="protein sequence ID" value="MFD1217293.1"/>
    <property type="molecule type" value="Genomic_DNA"/>
</dbReference>
<accession>A0ABW3U8Q6</accession>
<gene>
    <name evidence="3" type="ORF">ACFQ2X_11840</name>
</gene>
<dbReference type="InterPro" id="IPR010496">
    <property type="entry name" value="AL/BT2_dom"/>
</dbReference>
<evidence type="ECO:0000313" key="3">
    <source>
        <dbReference type="EMBL" id="MFD1217293.1"/>
    </source>
</evidence>
<evidence type="ECO:0000259" key="2">
    <source>
        <dbReference type="Pfam" id="PF06439"/>
    </source>
</evidence>
<dbReference type="Proteomes" id="UP001597264">
    <property type="component" value="Unassembled WGS sequence"/>
</dbReference>
<comment type="caution">
    <text evidence="3">The sequence shown here is derived from an EMBL/GenBank/DDBJ whole genome shotgun (WGS) entry which is preliminary data.</text>
</comment>
<dbReference type="PANTHER" id="PTHR33546">
    <property type="entry name" value="LARGE, MULTIFUNCTIONAL SECRETED PROTEIN-RELATED"/>
    <property type="match status" value="1"/>
</dbReference>
<reference evidence="4" key="1">
    <citation type="journal article" date="2019" name="Int. J. Syst. Evol. Microbiol.">
        <title>The Global Catalogue of Microorganisms (GCM) 10K type strain sequencing project: providing services to taxonomists for standard genome sequencing and annotation.</title>
        <authorList>
            <consortium name="The Broad Institute Genomics Platform"/>
            <consortium name="The Broad Institute Genome Sequencing Center for Infectious Disease"/>
            <person name="Wu L."/>
            <person name="Ma J."/>
        </authorList>
    </citation>
    <scope>NUCLEOTIDE SEQUENCE [LARGE SCALE GENOMIC DNA]</scope>
    <source>
        <strain evidence="4">CCUG 54356</strain>
    </source>
</reference>
<feature type="transmembrane region" description="Helical" evidence="1">
    <location>
        <begin position="21"/>
        <end position="42"/>
    </location>
</feature>
<dbReference type="PANTHER" id="PTHR33546:SF1">
    <property type="entry name" value="LARGE, MULTIFUNCTIONAL SECRETED PROTEIN"/>
    <property type="match status" value="1"/>
</dbReference>
<proteinExistence type="predicted"/>
<protein>
    <submittedName>
        <fullName evidence="3">DUF1080 domain-containing protein</fullName>
    </submittedName>
</protein>
<feature type="domain" description="3-keto-alpha-glucoside-1,2-lyase/3-keto-2-hydroxy-glucal hydratase" evidence="2">
    <location>
        <begin position="85"/>
        <end position="274"/>
    </location>
</feature>
<dbReference type="Pfam" id="PF06439">
    <property type="entry name" value="3keto-disac_hyd"/>
    <property type="match status" value="1"/>
</dbReference>
<name>A0ABW3U8Q6_9GAMM</name>